<proteinExistence type="predicted"/>
<name>A0A504XJX2_LEIDO</name>
<organism evidence="1 2">
    <name type="scientific">Leishmania donovani</name>
    <dbReference type="NCBI Taxonomy" id="5661"/>
    <lineage>
        <taxon>Eukaryota</taxon>
        <taxon>Discoba</taxon>
        <taxon>Euglenozoa</taxon>
        <taxon>Kinetoplastea</taxon>
        <taxon>Metakinetoplastina</taxon>
        <taxon>Trypanosomatida</taxon>
        <taxon>Trypanosomatidae</taxon>
        <taxon>Leishmaniinae</taxon>
        <taxon>Leishmania</taxon>
    </lineage>
</organism>
<protein>
    <submittedName>
        <fullName evidence="1">Uncharacterized protein</fullName>
    </submittedName>
</protein>
<dbReference type="AlphaFoldDB" id="A0A504XJX2"/>
<comment type="caution">
    <text evidence="1">The sequence shown here is derived from an EMBL/GenBank/DDBJ whole genome shotgun (WGS) entry which is preliminary data.</text>
</comment>
<evidence type="ECO:0000313" key="2">
    <source>
        <dbReference type="Proteomes" id="UP000318821"/>
    </source>
</evidence>
<reference evidence="2" key="1">
    <citation type="submission" date="2019-02" db="EMBL/GenBank/DDBJ databases">
        <title>FDA dAtabase for Regulatory Grade micrObial Sequences (FDA-ARGOS): Supporting development and validation of Infectious Disease Dx tests.</title>
        <authorList>
            <person name="Duncan R."/>
            <person name="Fisher C."/>
            <person name="Tallon L."/>
            <person name="Sadzewicz L."/>
            <person name="Sengamalay N."/>
            <person name="Ott S."/>
            <person name="Godinez A."/>
            <person name="Nagaraj S."/>
            <person name="Vavikolanu K."/>
            <person name="Vyas G."/>
            <person name="Nadendla S."/>
            <person name="Aluvathingal J."/>
            <person name="Sichtig H."/>
        </authorList>
    </citation>
    <scope>NUCLEOTIDE SEQUENCE [LARGE SCALE GENOMIC DNA]</scope>
    <source>
        <strain evidence="2">FDAARGOS_360</strain>
    </source>
</reference>
<evidence type="ECO:0000313" key="1">
    <source>
        <dbReference type="EMBL" id="TPP47808.1"/>
    </source>
</evidence>
<dbReference type="EMBL" id="RHLD01000013">
    <property type="protein sequence ID" value="TPP47808.1"/>
    <property type="molecule type" value="Genomic_DNA"/>
</dbReference>
<gene>
    <name evidence="1" type="ORF">CGC20_14110</name>
</gene>
<dbReference type="Proteomes" id="UP000318821">
    <property type="component" value="Unassembled WGS sequence"/>
</dbReference>
<sequence length="259" mass="28459">MHGRRALLSIRNQSVAAGRVPAICKEGLIVPLQEQHRPNDNTAPYLPVTLTSNLCKLLKRPTSRRVQDHLESRLQPPQSGFHPHYSTRVDSLGMGLRKTGELHYAFCADELTLLTPSSGENVIQVTLRFALWRAEHRPLKRFMEDRCPFRLPGVDLQPMRDTGRHVAGAIKVARARLARRRAVCSRERGPSEGLLCPFGVALLARRLLCGAAARRDGASANGRRAVDTTFVPKAAVATTAETRLSPAPAARRTCEVGAA</sequence>
<accession>A0A504XJX2</accession>